<dbReference type="InParanoid" id="A0A6P4AV01"/>
<keyword evidence="5 21" id="KW-0964">Secreted</keyword>
<evidence type="ECO:0000256" key="13">
    <source>
        <dbReference type="ARBA" id="ARBA00023157"/>
    </source>
</evidence>
<dbReference type="PROSITE" id="PS50873">
    <property type="entry name" value="PEROXIDASE_4"/>
    <property type="match status" value="1"/>
</dbReference>
<dbReference type="InterPro" id="IPR019793">
    <property type="entry name" value="Peroxidases_heam-ligand_BS"/>
</dbReference>
<dbReference type="Pfam" id="PF00141">
    <property type="entry name" value="peroxidase"/>
    <property type="match status" value="1"/>
</dbReference>
<feature type="domain" description="Plant heme peroxidase family profile" evidence="22">
    <location>
        <begin position="23"/>
        <end position="322"/>
    </location>
</feature>
<evidence type="ECO:0000256" key="4">
    <source>
        <dbReference type="ARBA" id="ARBA00012313"/>
    </source>
</evidence>
<dbReference type="PROSITE" id="PS00435">
    <property type="entry name" value="PEROXIDASE_1"/>
    <property type="match status" value="1"/>
</dbReference>
<feature type="binding site" evidence="18">
    <location>
        <position position="74"/>
    </location>
    <ligand>
        <name>Ca(2+)</name>
        <dbReference type="ChEBI" id="CHEBI:29108"/>
        <label>1</label>
    </ligand>
</feature>
<evidence type="ECO:0000256" key="11">
    <source>
        <dbReference type="ARBA" id="ARBA00023002"/>
    </source>
</evidence>
<evidence type="ECO:0000259" key="22">
    <source>
        <dbReference type="PROSITE" id="PS50873"/>
    </source>
</evidence>
<keyword evidence="14" id="KW-0325">Glycoprotein</keyword>
<feature type="binding site" evidence="18">
    <location>
        <position position="65"/>
    </location>
    <ligand>
        <name>Ca(2+)</name>
        <dbReference type="ChEBI" id="CHEBI:29108"/>
        <label>1</label>
    </ligand>
</feature>
<dbReference type="FunFam" id="1.10.520.10:FF:000001">
    <property type="entry name" value="Peroxidase"/>
    <property type="match status" value="1"/>
</dbReference>
<feature type="binding site" evidence="18">
    <location>
        <position position="72"/>
    </location>
    <ligand>
        <name>Ca(2+)</name>
        <dbReference type="ChEBI" id="CHEBI:29108"/>
        <label>1</label>
    </ligand>
</feature>
<comment type="cofactor">
    <cofactor evidence="18 21">
        <name>heme b</name>
        <dbReference type="ChEBI" id="CHEBI:60344"/>
    </cofactor>
    <text evidence="18 21">Binds 1 heme b (iron(II)-protoporphyrin IX) group per subunit.</text>
</comment>
<evidence type="ECO:0000256" key="12">
    <source>
        <dbReference type="ARBA" id="ARBA00023004"/>
    </source>
</evidence>
<feature type="binding site" evidence="18">
    <location>
        <position position="86"/>
    </location>
    <ligand>
        <name>Ca(2+)</name>
        <dbReference type="ChEBI" id="CHEBI:29108"/>
        <label>1</label>
    </ligand>
</feature>
<dbReference type="GeneID" id="107435998"/>
<feature type="disulfide bond" evidence="20">
    <location>
        <begin position="66"/>
        <end position="71"/>
    </location>
</feature>
<feature type="binding site" evidence="18">
    <location>
        <position position="68"/>
    </location>
    <ligand>
        <name>Ca(2+)</name>
        <dbReference type="ChEBI" id="CHEBI:29108"/>
        <label>1</label>
    </ligand>
</feature>
<feature type="binding site" evidence="17">
    <location>
        <position position="161"/>
    </location>
    <ligand>
        <name>substrate</name>
    </ligand>
</feature>
<comment type="similarity">
    <text evidence="21">Belongs to the peroxidase family. Classical plant (class III) peroxidase subfamily.</text>
</comment>
<organism evidence="23 24">
    <name type="scientific">Ziziphus jujuba</name>
    <name type="common">Chinese jujube</name>
    <name type="synonym">Ziziphus sativa</name>
    <dbReference type="NCBI Taxonomy" id="326968"/>
    <lineage>
        <taxon>Eukaryota</taxon>
        <taxon>Viridiplantae</taxon>
        <taxon>Streptophyta</taxon>
        <taxon>Embryophyta</taxon>
        <taxon>Tracheophyta</taxon>
        <taxon>Spermatophyta</taxon>
        <taxon>Magnoliopsida</taxon>
        <taxon>eudicotyledons</taxon>
        <taxon>Gunneridae</taxon>
        <taxon>Pentapetalae</taxon>
        <taxon>rosids</taxon>
        <taxon>fabids</taxon>
        <taxon>Rosales</taxon>
        <taxon>Rhamnaceae</taxon>
        <taxon>Paliureae</taxon>
        <taxon>Ziziphus</taxon>
    </lineage>
</organism>
<evidence type="ECO:0000256" key="14">
    <source>
        <dbReference type="ARBA" id="ARBA00023180"/>
    </source>
</evidence>
<proteinExistence type="inferred from homology"/>
<keyword evidence="10 18" id="KW-0106">Calcium</keyword>
<dbReference type="KEGG" id="zju:107435998"/>
<keyword evidence="23" id="KW-1185">Reference proteome</keyword>
<feature type="active site" description="Proton acceptor" evidence="16">
    <location>
        <position position="64"/>
    </location>
</feature>
<dbReference type="GO" id="GO:0140825">
    <property type="term" value="F:lactoperoxidase activity"/>
    <property type="evidence" value="ECO:0007669"/>
    <property type="project" value="UniProtKB-EC"/>
</dbReference>
<feature type="chain" id="PRO_5028523364" description="Peroxidase" evidence="21">
    <location>
        <begin position="22"/>
        <end position="323"/>
    </location>
</feature>
<keyword evidence="13 20" id="KW-1015">Disulfide bond</keyword>
<evidence type="ECO:0000256" key="8">
    <source>
        <dbReference type="ARBA" id="ARBA00022723"/>
    </source>
</evidence>
<evidence type="ECO:0000256" key="15">
    <source>
        <dbReference type="ARBA" id="ARBA00023324"/>
    </source>
</evidence>
<keyword evidence="15 21" id="KW-0376">Hydrogen peroxide</keyword>
<evidence type="ECO:0000256" key="16">
    <source>
        <dbReference type="PIRSR" id="PIRSR600823-1"/>
    </source>
</evidence>
<dbReference type="RefSeq" id="XP_015903122.1">
    <property type="nucleotide sequence ID" value="XM_016047636.4"/>
</dbReference>
<evidence type="ECO:0000256" key="7">
    <source>
        <dbReference type="ARBA" id="ARBA00022617"/>
    </source>
</evidence>
<comment type="catalytic activity">
    <reaction evidence="1 21">
        <text>2 a phenolic donor + H2O2 = 2 a phenolic radical donor + 2 H2O</text>
        <dbReference type="Rhea" id="RHEA:56136"/>
        <dbReference type="ChEBI" id="CHEBI:15377"/>
        <dbReference type="ChEBI" id="CHEBI:16240"/>
        <dbReference type="ChEBI" id="CHEBI:139520"/>
        <dbReference type="ChEBI" id="CHEBI:139521"/>
        <dbReference type="EC" id="1.11.1.7"/>
    </reaction>
</comment>
<feature type="binding site" description="axial binding residue" evidence="18">
    <location>
        <position position="191"/>
    </location>
    <ligand>
        <name>heme b</name>
        <dbReference type="ChEBI" id="CHEBI:60344"/>
    </ligand>
    <ligandPart>
        <name>Fe</name>
        <dbReference type="ChEBI" id="CHEBI:18248"/>
    </ligandPart>
</feature>
<comment type="similarity">
    <text evidence="3">Belongs to the peroxidase family. Ascorbate peroxidase subfamily.</text>
</comment>
<protein>
    <recommendedName>
        <fullName evidence="4 21">Peroxidase</fullName>
        <ecNumber evidence="4 21">1.11.1.7</ecNumber>
    </recommendedName>
</protein>
<dbReference type="CDD" id="cd00693">
    <property type="entry name" value="secretory_peroxidase"/>
    <property type="match status" value="1"/>
</dbReference>
<reference evidence="24" key="1">
    <citation type="submission" date="2025-08" db="UniProtKB">
        <authorList>
            <consortium name="RefSeq"/>
        </authorList>
    </citation>
    <scope>IDENTIFICATION</scope>
    <source>
        <tissue evidence="24">Seedling</tissue>
    </source>
</reference>
<feature type="binding site" evidence="18">
    <location>
        <position position="70"/>
    </location>
    <ligand>
        <name>Ca(2+)</name>
        <dbReference type="ChEBI" id="CHEBI:29108"/>
        <label>1</label>
    </ligand>
</feature>
<name>A0A6P4AV01_ZIZJJ</name>
<dbReference type="Gene3D" id="1.10.420.10">
    <property type="entry name" value="Peroxidase, domain 2"/>
    <property type="match status" value="1"/>
</dbReference>
<feature type="binding site" evidence="18">
    <location>
        <position position="243"/>
    </location>
    <ligand>
        <name>Ca(2+)</name>
        <dbReference type="ChEBI" id="CHEBI:29108"/>
        <label>2</label>
    </ligand>
</feature>
<keyword evidence="7 21" id="KW-0349">Heme</keyword>
<evidence type="ECO:0000256" key="3">
    <source>
        <dbReference type="ARBA" id="ARBA00006873"/>
    </source>
</evidence>
<evidence type="ECO:0000256" key="17">
    <source>
        <dbReference type="PIRSR" id="PIRSR600823-2"/>
    </source>
</evidence>
<dbReference type="GO" id="GO:0042744">
    <property type="term" value="P:hydrogen peroxide catabolic process"/>
    <property type="evidence" value="ECO:0007669"/>
    <property type="project" value="UniProtKB-KW"/>
</dbReference>
<dbReference type="SUPFAM" id="SSF48113">
    <property type="entry name" value="Heme-dependent peroxidases"/>
    <property type="match status" value="1"/>
</dbReference>
<feature type="site" description="Transition state stabilizer" evidence="19">
    <location>
        <position position="60"/>
    </location>
</feature>
<evidence type="ECO:0000256" key="20">
    <source>
        <dbReference type="PIRSR" id="PIRSR600823-5"/>
    </source>
</evidence>
<sequence length="323" mass="35665">MKLHILLSICTVLGILGFCQGGNLRKNFYREKCPNAEQIIQQATWNHVKTNPTLPAKFLRMHFHDCFVRGCDASVLLNSTANSTAEKAATPNLTLTGFDVIDDIKEKVEDACPGVVSCADVLALAARDSVSFQFKKSMWEVLTGRRDGKVSSMTEALRNIPSPFMNFTQLKQNFAAKNLTLHDLVVLSGGHTIGISHCNGFGPRVFNFTGKGDQDPSLDPNYAKFLKTKCNGPTDTKSFVELDPNSSLNFDTNYYSILLQHKGLLLSDAALITNKGSTKIVKELVETEDFFTEFAQSMKRMGAIEVLTGTDGEIRKHCWAVNS</sequence>
<feature type="disulfide bond" evidence="20">
    <location>
        <begin position="198"/>
        <end position="230"/>
    </location>
</feature>
<dbReference type="InterPro" id="IPR002016">
    <property type="entry name" value="Haem_peroxidase"/>
</dbReference>
<dbReference type="GO" id="GO:0006979">
    <property type="term" value="P:response to oxidative stress"/>
    <property type="evidence" value="ECO:0007669"/>
    <property type="project" value="UniProtKB-UniRule"/>
</dbReference>
<dbReference type="InterPro" id="IPR033905">
    <property type="entry name" value="Secretory_peroxidase"/>
</dbReference>
<evidence type="ECO:0000256" key="19">
    <source>
        <dbReference type="PIRSR" id="PIRSR600823-4"/>
    </source>
</evidence>
<evidence type="ECO:0000256" key="5">
    <source>
        <dbReference type="ARBA" id="ARBA00022525"/>
    </source>
</evidence>
<keyword evidence="8 18" id="KW-0479">Metal-binding</keyword>
<feature type="disulfide bond" evidence="20">
    <location>
        <begin position="118"/>
        <end position="318"/>
    </location>
</feature>
<dbReference type="PRINTS" id="PR00461">
    <property type="entry name" value="PLPEROXIDASE"/>
</dbReference>
<evidence type="ECO:0000256" key="10">
    <source>
        <dbReference type="ARBA" id="ARBA00022837"/>
    </source>
</evidence>
<keyword evidence="11 21" id="KW-0560">Oxidoreductase</keyword>
<comment type="function">
    <text evidence="2">Removal of H(2)O(2), oxidation of toxic reductants, biosynthesis and degradation of lignin, suberization, auxin catabolism, response to environmental stresses such as wounding, pathogen attack and oxidative stress. These functions might be dependent on each isozyme/isoform in each plant tissue.</text>
</comment>
<dbReference type="GO" id="GO:0046872">
    <property type="term" value="F:metal ion binding"/>
    <property type="evidence" value="ECO:0007669"/>
    <property type="project" value="UniProtKB-UniRule"/>
</dbReference>
<feature type="binding site" evidence="18">
    <location>
        <position position="192"/>
    </location>
    <ligand>
        <name>Ca(2+)</name>
        <dbReference type="ChEBI" id="CHEBI:29108"/>
        <label>2</label>
    </ligand>
</feature>
<evidence type="ECO:0000256" key="6">
    <source>
        <dbReference type="ARBA" id="ARBA00022559"/>
    </source>
</evidence>
<feature type="signal peptide" evidence="21">
    <location>
        <begin position="1"/>
        <end position="21"/>
    </location>
</feature>
<evidence type="ECO:0000256" key="1">
    <source>
        <dbReference type="ARBA" id="ARBA00000189"/>
    </source>
</evidence>
<gene>
    <name evidence="24" type="primary">LOC107435998</name>
</gene>
<evidence type="ECO:0000256" key="2">
    <source>
        <dbReference type="ARBA" id="ARBA00002322"/>
    </source>
</evidence>
<evidence type="ECO:0000313" key="23">
    <source>
        <dbReference type="Proteomes" id="UP001652623"/>
    </source>
</evidence>
<evidence type="ECO:0000256" key="21">
    <source>
        <dbReference type="RuleBase" id="RU362060"/>
    </source>
</evidence>
<evidence type="ECO:0000256" key="18">
    <source>
        <dbReference type="PIRSR" id="PIRSR600823-3"/>
    </source>
</evidence>
<dbReference type="GO" id="GO:0020037">
    <property type="term" value="F:heme binding"/>
    <property type="evidence" value="ECO:0007669"/>
    <property type="project" value="UniProtKB-UniRule"/>
</dbReference>
<feature type="disulfide bond" evidence="20">
    <location>
        <begin position="33"/>
        <end position="112"/>
    </location>
</feature>
<feature type="binding site" evidence="18">
    <location>
        <position position="251"/>
    </location>
    <ligand>
        <name>Ca(2+)</name>
        <dbReference type="ChEBI" id="CHEBI:29108"/>
        <label>2</label>
    </ligand>
</feature>
<evidence type="ECO:0000313" key="24">
    <source>
        <dbReference type="RefSeq" id="XP_015903122.1"/>
    </source>
</evidence>
<dbReference type="EC" id="1.11.1.7" evidence="4 21"/>
<evidence type="ECO:0000256" key="9">
    <source>
        <dbReference type="ARBA" id="ARBA00022729"/>
    </source>
</evidence>
<accession>A0A6P4AV01</accession>
<comment type="subcellular location">
    <subcellularLocation>
        <location evidence="21">Secreted</location>
    </subcellularLocation>
</comment>
<dbReference type="Gene3D" id="1.10.520.10">
    <property type="match status" value="1"/>
</dbReference>
<dbReference type="InterPro" id="IPR000823">
    <property type="entry name" value="Peroxidase_pln"/>
</dbReference>
<comment type="cofactor">
    <cofactor evidence="18 21">
        <name>Ca(2+)</name>
        <dbReference type="ChEBI" id="CHEBI:29108"/>
    </cofactor>
    <text evidence="18 21">Binds 2 calcium ions per subunit.</text>
</comment>
<dbReference type="GO" id="GO:0005576">
    <property type="term" value="C:extracellular region"/>
    <property type="evidence" value="ECO:0007669"/>
    <property type="project" value="UniProtKB-SubCell"/>
</dbReference>
<dbReference type="FunFam" id="1.10.420.10:FF:000008">
    <property type="entry name" value="Peroxidase"/>
    <property type="match status" value="1"/>
</dbReference>
<dbReference type="PANTHER" id="PTHR31235">
    <property type="entry name" value="PEROXIDASE 25-RELATED"/>
    <property type="match status" value="1"/>
</dbReference>
<dbReference type="InterPro" id="IPR010255">
    <property type="entry name" value="Haem_peroxidase_sf"/>
</dbReference>
<dbReference type="PRINTS" id="PR00458">
    <property type="entry name" value="PEROXIDASE"/>
</dbReference>
<keyword evidence="6 21" id="KW-0575">Peroxidase</keyword>
<keyword evidence="12 18" id="KW-0408">Iron</keyword>
<dbReference type="AlphaFoldDB" id="A0A6P4AV01"/>
<keyword evidence="9 21" id="KW-0732">Signal</keyword>
<dbReference type="Proteomes" id="UP001652623">
    <property type="component" value="Chromosome 5"/>
</dbReference>